<dbReference type="InterPro" id="IPR000182">
    <property type="entry name" value="GNAT_dom"/>
</dbReference>
<keyword evidence="2" id="KW-0963">Cytoplasm</keyword>
<keyword evidence="4" id="KW-0012">Acyltransferase</keyword>
<gene>
    <name evidence="6" type="ORF">METZ01_LOCUS17722</name>
</gene>
<protein>
    <recommendedName>
        <fullName evidence="5">N-acetyltransferase domain-containing protein</fullName>
    </recommendedName>
</protein>
<organism evidence="6">
    <name type="scientific">marine metagenome</name>
    <dbReference type="NCBI Taxonomy" id="408172"/>
    <lineage>
        <taxon>unclassified sequences</taxon>
        <taxon>metagenomes</taxon>
        <taxon>ecological metagenomes</taxon>
    </lineage>
</organism>
<feature type="domain" description="N-acetyltransferase" evidence="5">
    <location>
        <begin position="1"/>
        <end position="146"/>
    </location>
</feature>
<comment type="similarity">
    <text evidence="1">Belongs to the acetyltransferase family. RimI subfamily.</text>
</comment>
<dbReference type="AlphaFoldDB" id="A0A381PEV7"/>
<evidence type="ECO:0000256" key="1">
    <source>
        <dbReference type="ARBA" id="ARBA00005395"/>
    </source>
</evidence>
<dbReference type="PANTHER" id="PTHR43420:SF51">
    <property type="entry name" value="PEPTIDYL-LYSINE N-ACETYLTRANSFERASE YIAC"/>
    <property type="match status" value="1"/>
</dbReference>
<accession>A0A381PEV7</accession>
<evidence type="ECO:0000259" key="5">
    <source>
        <dbReference type="PROSITE" id="PS51186"/>
    </source>
</evidence>
<dbReference type="PANTHER" id="PTHR43420">
    <property type="entry name" value="ACETYLTRANSFERASE"/>
    <property type="match status" value="1"/>
</dbReference>
<dbReference type="PROSITE" id="PS51186">
    <property type="entry name" value="GNAT"/>
    <property type="match status" value="1"/>
</dbReference>
<dbReference type="InterPro" id="IPR043690">
    <property type="entry name" value="RimI"/>
</dbReference>
<dbReference type="InterPro" id="IPR006464">
    <property type="entry name" value="AcTrfase_RimI/Ard1"/>
</dbReference>
<evidence type="ECO:0000313" key="6">
    <source>
        <dbReference type="EMBL" id="SUZ64868.1"/>
    </source>
</evidence>
<dbReference type="CDD" id="cd04301">
    <property type="entry name" value="NAT_SF"/>
    <property type="match status" value="1"/>
</dbReference>
<dbReference type="Gene3D" id="3.40.630.30">
    <property type="match status" value="1"/>
</dbReference>
<dbReference type="EMBL" id="UINC01000944">
    <property type="protein sequence ID" value="SUZ64868.1"/>
    <property type="molecule type" value="Genomic_DNA"/>
</dbReference>
<dbReference type="InterPro" id="IPR050680">
    <property type="entry name" value="YpeA/RimI_acetyltransf"/>
</dbReference>
<dbReference type="GO" id="GO:0008080">
    <property type="term" value="F:N-acetyltransferase activity"/>
    <property type="evidence" value="ECO:0007669"/>
    <property type="project" value="InterPro"/>
</dbReference>
<evidence type="ECO:0000256" key="4">
    <source>
        <dbReference type="ARBA" id="ARBA00023315"/>
    </source>
</evidence>
<sequence length="150" mass="16891">MDRLDLDTVVKVETEAYEFPWSRRTFEDCVAATYECWIGVLVGREKPDEVVGHGILNVSADEAHLLNVCVKKQSQGCGFGRDIVLYLVDRAKTKRAKTMFLEVRPSNVIARELYDSVGFRQIGIRKGYYPTHGGREDGLVLALPLDGEKN</sequence>
<proteinExistence type="inferred from homology"/>
<evidence type="ECO:0000256" key="3">
    <source>
        <dbReference type="ARBA" id="ARBA00022679"/>
    </source>
</evidence>
<dbReference type="SUPFAM" id="SSF55729">
    <property type="entry name" value="Acyl-CoA N-acyltransferases (Nat)"/>
    <property type="match status" value="1"/>
</dbReference>
<evidence type="ECO:0000256" key="2">
    <source>
        <dbReference type="ARBA" id="ARBA00022490"/>
    </source>
</evidence>
<dbReference type="Pfam" id="PF00583">
    <property type="entry name" value="Acetyltransf_1"/>
    <property type="match status" value="1"/>
</dbReference>
<name>A0A381PEV7_9ZZZZ</name>
<dbReference type="NCBIfam" id="TIGR01575">
    <property type="entry name" value="rimI"/>
    <property type="match status" value="1"/>
</dbReference>
<reference evidence="6" key="1">
    <citation type="submission" date="2018-05" db="EMBL/GenBank/DDBJ databases">
        <authorList>
            <person name="Lanie J.A."/>
            <person name="Ng W.-L."/>
            <person name="Kazmierczak K.M."/>
            <person name="Andrzejewski T.M."/>
            <person name="Davidsen T.M."/>
            <person name="Wayne K.J."/>
            <person name="Tettelin H."/>
            <person name="Glass J.I."/>
            <person name="Rusch D."/>
            <person name="Podicherti R."/>
            <person name="Tsui H.-C.T."/>
            <person name="Winkler M.E."/>
        </authorList>
    </citation>
    <scope>NUCLEOTIDE SEQUENCE</scope>
</reference>
<keyword evidence="3" id="KW-0808">Transferase</keyword>
<dbReference type="InterPro" id="IPR016181">
    <property type="entry name" value="Acyl_CoA_acyltransferase"/>
</dbReference>
<dbReference type="HAMAP" id="MF_02210">
    <property type="entry name" value="RimI"/>
    <property type="match status" value="1"/>
</dbReference>